<dbReference type="PANTHER" id="PTHR35902">
    <property type="entry name" value="S-LAYER DOMAIN-LIKE PROTEIN-RELATED"/>
    <property type="match status" value="1"/>
</dbReference>
<name>A0A7J3X4U1_THEPE</name>
<feature type="domain" description="CARDB" evidence="2">
    <location>
        <begin position="332"/>
        <end position="407"/>
    </location>
</feature>
<keyword evidence="1" id="KW-0812">Transmembrane</keyword>
<dbReference type="Pfam" id="PF07705">
    <property type="entry name" value="CARDB"/>
    <property type="match status" value="1"/>
</dbReference>
<dbReference type="PANTHER" id="PTHR35902:SF3">
    <property type="entry name" value="NPCBM-ASSOCIATED, NEW3 DOMAIN OF ALPHA-GALACTOSIDASE"/>
    <property type="match status" value="1"/>
</dbReference>
<keyword evidence="1" id="KW-0472">Membrane</keyword>
<comment type="caution">
    <text evidence="3">The sequence shown here is derived from an EMBL/GenBank/DDBJ whole genome shotgun (WGS) entry which is preliminary data.</text>
</comment>
<dbReference type="InterPro" id="IPR011635">
    <property type="entry name" value="CARDB"/>
</dbReference>
<dbReference type="PROSITE" id="PS50194">
    <property type="entry name" value="FILAMIN_REPEAT"/>
    <property type="match status" value="1"/>
</dbReference>
<dbReference type="InterPro" id="IPR013783">
    <property type="entry name" value="Ig-like_fold"/>
</dbReference>
<evidence type="ECO:0000313" key="3">
    <source>
        <dbReference type="EMBL" id="HHP04238.1"/>
    </source>
</evidence>
<dbReference type="EMBL" id="DRZM01000023">
    <property type="protein sequence ID" value="HHP04238.1"/>
    <property type="molecule type" value="Genomic_DNA"/>
</dbReference>
<reference evidence="3" key="1">
    <citation type="journal article" date="2020" name="mSystems">
        <title>Genome- and Community-Level Interaction Insights into Carbon Utilization and Element Cycling Functions of Hydrothermarchaeota in Hydrothermal Sediment.</title>
        <authorList>
            <person name="Zhou Z."/>
            <person name="Liu Y."/>
            <person name="Xu W."/>
            <person name="Pan J."/>
            <person name="Luo Z.H."/>
            <person name="Li M."/>
        </authorList>
    </citation>
    <scope>NUCLEOTIDE SEQUENCE [LARGE SCALE GENOMIC DNA]</scope>
    <source>
        <strain evidence="3">SpSt-1125</strain>
    </source>
</reference>
<evidence type="ECO:0000256" key="1">
    <source>
        <dbReference type="SAM" id="Phobius"/>
    </source>
</evidence>
<organism evidence="3">
    <name type="scientific">Thermofilum pendens</name>
    <dbReference type="NCBI Taxonomy" id="2269"/>
    <lineage>
        <taxon>Archaea</taxon>
        <taxon>Thermoproteota</taxon>
        <taxon>Thermoprotei</taxon>
        <taxon>Thermofilales</taxon>
        <taxon>Thermofilaceae</taxon>
        <taxon>Thermofilum</taxon>
    </lineage>
</organism>
<sequence length="464" mass="50543">MEKTVTIALIFLIAVLVLSLFSNYPPAYSQPIAGEPLTTLFNNIKSARARYASSEGDEGTIGFRVLGEESVDGEPAWKSEWELTAKGSEPVHAIVWVSKSTGMVVQAEMGGEVQRGEFAELMTAPLLALWNVWFISQAEAYTPERIAEYGVSPYGRLSSTTELMSIGPTTLWVYKISWEGFPTAPEHLRNRWDFWYAPTSFGMLLVRVRVETLDGSKWFITELLSVELTKPQQLPRVVVKAGIDKTRLQPGEQAVVTVEYANQGSAVGLANITLAVDGEVKKKWFIAPKPGETGTLTHSLSFTKEGNYTVRVGNETFLVVVSAAKPKPAKFEVSELAVNPSSPKPGERVEISVRVTNTGGEAGSYEVVLKVDGQPVDTKSVRLEPGASTKVTFSYTPRGGGTYEINVNGLRGTLTVTEEEKVEKPEERVEAGIPWLLIAAVAAAVVIAVVVVVLLKQKSRKPSP</sequence>
<proteinExistence type="predicted"/>
<feature type="transmembrane region" description="Helical" evidence="1">
    <location>
        <begin position="433"/>
        <end position="455"/>
    </location>
</feature>
<keyword evidence="1" id="KW-1133">Transmembrane helix</keyword>
<dbReference type="AlphaFoldDB" id="A0A7J3X4U1"/>
<dbReference type="InterPro" id="IPR017868">
    <property type="entry name" value="Filamin/ABP280_repeat-like"/>
</dbReference>
<gene>
    <name evidence="3" type="ORF">ENM88_00635</name>
</gene>
<dbReference type="Gene3D" id="2.60.40.10">
    <property type="entry name" value="Immunoglobulins"/>
    <property type="match status" value="2"/>
</dbReference>
<protein>
    <recommendedName>
        <fullName evidence="2">CARDB domain-containing protein</fullName>
    </recommendedName>
</protein>
<evidence type="ECO:0000259" key="2">
    <source>
        <dbReference type="Pfam" id="PF07705"/>
    </source>
</evidence>
<accession>A0A7J3X4U1</accession>